<evidence type="ECO:0000313" key="1">
    <source>
        <dbReference type="Proteomes" id="UP000095287"/>
    </source>
</evidence>
<dbReference type="WBParaSite" id="L893_g20793.t1">
    <property type="protein sequence ID" value="L893_g20793.t1"/>
    <property type="gene ID" value="L893_g20793"/>
</dbReference>
<dbReference type="AlphaFoldDB" id="A0A1I7YXR7"/>
<evidence type="ECO:0000313" key="2">
    <source>
        <dbReference type="WBParaSite" id="L893_g20793.t1"/>
    </source>
</evidence>
<name>A0A1I7YXR7_9BILA</name>
<keyword evidence="1" id="KW-1185">Reference proteome</keyword>
<dbReference type="Proteomes" id="UP000095287">
    <property type="component" value="Unplaced"/>
</dbReference>
<reference evidence="2" key="1">
    <citation type="submission" date="2016-11" db="UniProtKB">
        <authorList>
            <consortium name="WormBaseParasite"/>
        </authorList>
    </citation>
    <scope>IDENTIFICATION</scope>
</reference>
<proteinExistence type="predicted"/>
<protein>
    <submittedName>
        <fullName evidence="2">ANF_receptor domain-containing protein</fullName>
    </submittedName>
</protein>
<accession>A0A1I7YXR7</accession>
<organism evidence="1 2">
    <name type="scientific">Steinernema glaseri</name>
    <dbReference type="NCBI Taxonomy" id="37863"/>
    <lineage>
        <taxon>Eukaryota</taxon>
        <taxon>Metazoa</taxon>
        <taxon>Ecdysozoa</taxon>
        <taxon>Nematoda</taxon>
        <taxon>Chromadorea</taxon>
        <taxon>Rhabditida</taxon>
        <taxon>Tylenchina</taxon>
        <taxon>Panagrolaimomorpha</taxon>
        <taxon>Strongyloidoidea</taxon>
        <taxon>Steinernematidae</taxon>
        <taxon>Steinernema</taxon>
    </lineage>
</organism>
<sequence>MNTLSPWFIEGVCGLLSSRSELESSYLAYPWNVCARPCENVFDLDLTVFGSKLCYKFRNRKGVGSSPSADSNFIISTVFIGSDRKGPAVDSASIASLRNLILKSRKPPMLRFSSPNCNPTLWQLLSGVKVVSILGDTQADRQSALMRSVAPYGSLSAMLLYKVELTDSFLKTTLELLEMTQFKHLSLTVSRQEEEKFDNLLEQIVRSLGRRSSNDRFVMRVDKRKTELIQRVVASMDRTEHVEFNFATRFNAVNFQVCFHGGRLVNALCKSCSC</sequence>